<feature type="region of interest" description="Disordered" evidence="1">
    <location>
        <begin position="89"/>
        <end position="162"/>
    </location>
</feature>
<dbReference type="InterPro" id="IPR036047">
    <property type="entry name" value="F-box-like_dom_sf"/>
</dbReference>
<feature type="domain" description="F-box" evidence="2">
    <location>
        <begin position="38"/>
        <end position="86"/>
    </location>
</feature>
<feature type="compositionally biased region" description="Basic and acidic residues" evidence="1">
    <location>
        <begin position="97"/>
        <end position="122"/>
    </location>
</feature>
<dbReference type="AlphaFoldDB" id="A0A9P3LXE9"/>
<evidence type="ECO:0000259" key="2">
    <source>
        <dbReference type="PROSITE" id="PS50181"/>
    </source>
</evidence>
<proteinExistence type="predicted"/>
<gene>
    <name evidence="3" type="ORF">EMPS_06407</name>
</gene>
<keyword evidence="4" id="KW-1185">Reference proteome</keyword>
<sequence length="586" mass="66183">MQSTPTMEPMMSPRHFVSPSFKSASRLTVATAFDQVNMASLDKLPTEIVYCILQRLSPRHMIPLTQVCKRLRILVLCQLSTVFDMRLPTPELSEDAGDSKSEEETTEKELPTLFDKDNKGETGQDGDSSMKRTFKRHTRRILRSKSGQNDSRKKNRKTTPTTMSDFELYSRMLLAEFYEQENPLPALTDGKEVVGRVLVTAKAILRRLYLSDSVNDGYLEEVEALTRYKQEFGEEDQSLGQQMDNCVDRVDALGFRHAVQSTTSTHLETTMTATTPPPPTPLLNPYVISKINMHVIARVIADQVCRGICLPETAVLILQCLTSLRDQDHFHYLVNIPERNASLRVPVHEDRISMGQLCFQYLVPNIMTLLRPPSSQQTPASNLESYASATTDPTRPNERVRPGIESLSQSQASNLTVELLLPNSSPKYNRPQVDHTKTLTAQVLLEQQELMQSFPSISCRASPVVHQSRVLCFLPLLGRHFNTLPTSTFIETFLDRSKGDLPIDRAAVMVYGFMCVLDLETGKANLASDSYRIFERSMPTQGRVQAEEMVRIVERHRLLMRGFLMSSPTFSSSRVFRQNLSSQGVL</sequence>
<reference evidence="3" key="2">
    <citation type="journal article" date="2022" name="Microbiol. Resour. Announc.">
        <title>Whole-Genome Sequence of Entomortierella parvispora E1425, a Mucoromycotan Fungus Associated with Burkholderiaceae-Related Endosymbiotic Bacteria.</title>
        <authorList>
            <person name="Herlambang A."/>
            <person name="Guo Y."/>
            <person name="Takashima Y."/>
            <person name="Narisawa K."/>
            <person name="Ohta H."/>
            <person name="Nishizawa T."/>
        </authorList>
    </citation>
    <scope>NUCLEOTIDE SEQUENCE</scope>
    <source>
        <strain evidence="3">E1425</strain>
    </source>
</reference>
<evidence type="ECO:0000313" key="4">
    <source>
        <dbReference type="Proteomes" id="UP000827284"/>
    </source>
</evidence>
<feature type="region of interest" description="Disordered" evidence="1">
    <location>
        <begin position="373"/>
        <end position="406"/>
    </location>
</feature>
<evidence type="ECO:0000256" key="1">
    <source>
        <dbReference type="SAM" id="MobiDB-lite"/>
    </source>
</evidence>
<dbReference type="OrthoDB" id="2403801at2759"/>
<accession>A0A9P3LXE9</accession>
<evidence type="ECO:0000313" key="3">
    <source>
        <dbReference type="EMBL" id="GJJ74049.1"/>
    </source>
</evidence>
<dbReference type="InterPro" id="IPR001810">
    <property type="entry name" value="F-box_dom"/>
</dbReference>
<dbReference type="EMBL" id="BQFW01000008">
    <property type="protein sequence ID" value="GJJ74049.1"/>
    <property type="molecule type" value="Genomic_DNA"/>
</dbReference>
<dbReference type="CDD" id="cd09917">
    <property type="entry name" value="F-box_SF"/>
    <property type="match status" value="1"/>
</dbReference>
<dbReference type="SUPFAM" id="SSF81383">
    <property type="entry name" value="F-box domain"/>
    <property type="match status" value="1"/>
</dbReference>
<dbReference type="Gene3D" id="1.20.1280.50">
    <property type="match status" value="1"/>
</dbReference>
<reference evidence="3" key="1">
    <citation type="submission" date="2021-11" db="EMBL/GenBank/DDBJ databases">
        <authorList>
            <person name="Herlambang A."/>
            <person name="Guo Y."/>
            <person name="Takashima Y."/>
            <person name="Nishizawa T."/>
        </authorList>
    </citation>
    <scope>NUCLEOTIDE SEQUENCE</scope>
    <source>
        <strain evidence="3">E1425</strain>
    </source>
</reference>
<protein>
    <recommendedName>
        <fullName evidence="2">F-box domain-containing protein</fullName>
    </recommendedName>
</protein>
<dbReference type="PROSITE" id="PS50181">
    <property type="entry name" value="FBOX"/>
    <property type="match status" value="1"/>
</dbReference>
<dbReference type="Pfam" id="PF12937">
    <property type="entry name" value="F-box-like"/>
    <property type="match status" value="1"/>
</dbReference>
<comment type="caution">
    <text evidence="3">The sequence shown here is derived from an EMBL/GenBank/DDBJ whole genome shotgun (WGS) entry which is preliminary data.</text>
</comment>
<feature type="compositionally biased region" description="Basic residues" evidence="1">
    <location>
        <begin position="132"/>
        <end position="143"/>
    </location>
</feature>
<organism evidence="3 4">
    <name type="scientific">Entomortierella parvispora</name>
    <dbReference type="NCBI Taxonomy" id="205924"/>
    <lineage>
        <taxon>Eukaryota</taxon>
        <taxon>Fungi</taxon>
        <taxon>Fungi incertae sedis</taxon>
        <taxon>Mucoromycota</taxon>
        <taxon>Mortierellomycotina</taxon>
        <taxon>Mortierellomycetes</taxon>
        <taxon>Mortierellales</taxon>
        <taxon>Mortierellaceae</taxon>
        <taxon>Entomortierella</taxon>
    </lineage>
</organism>
<dbReference type="Proteomes" id="UP000827284">
    <property type="component" value="Unassembled WGS sequence"/>
</dbReference>
<feature type="compositionally biased region" description="Polar residues" evidence="1">
    <location>
        <begin position="373"/>
        <end position="394"/>
    </location>
</feature>
<name>A0A9P3LXE9_9FUNG</name>